<keyword evidence="1" id="KW-0472">Membrane</keyword>
<name>A0A318MZK7_9PROT</name>
<reference evidence="2 3" key="1">
    <citation type="submission" date="2018-05" db="EMBL/GenBank/DDBJ databases">
        <title>Reference genomes for bee gut microbiota database.</title>
        <authorList>
            <person name="Ellegaard K.M."/>
        </authorList>
    </citation>
    <scope>NUCLEOTIDE SEQUENCE [LARGE SCALE GENOMIC DNA]</scope>
    <source>
        <strain evidence="2 3">ESL0284</strain>
    </source>
</reference>
<evidence type="ECO:0000313" key="3">
    <source>
        <dbReference type="Proteomes" id="UP000247565"/>
    </source>
</evidence>
<evidence type="ECO:0000313" key="2">
    <source>
        <dbReference type="EMBL" id="PXZ02090.1"/>
    </source>
</evidence>
<evidence type="ECO:0000256" key="1">
    <source>
        <dbReference type="SAM" id="Phobius"/>
    </source>
</evidence>
<feature type="transmembrane region" description="Helical" evidence="1">
    <location>
        <begin position="92"/>
        <end position="114"/>
    </location>
</feature>
<keyword evidence="1" id="KW-1133">Transmembrane helix</keyword>
<feature type="transmembrane region" description="Helical" evidence="1">
    <location>
        <begin position="26"/>
        <end position="41"/>
    </location>
</feature>
<evidence type="ECO:0008006" key="4">
    <source>
        <dbReference type="Google" id="ProtNLM"/>
    </source>
</evidence>
<keyword evidence="3" id="KW-1185">Reference proteome</keyword>
<protein>
    <recommendedName>
        <fullName evidence="4">Rod shape-determining protein MreD</fullName>
    </recommendedName>
</protein>
<dbReference type="Proteomes" id="UP000247565">
    <property type="component" value="Unassembled WGS sequence"/>
</dbReference>
<keyword evidence="1" id="KW-0812">Transmembrane</keyword>
<feature type="transmembrane region" description="Helical" evidence="1">
    <location>
        <begin position="126"/>
        <end position="148"/>
    </location>
</feature>
<organism evidence="2 3">
    <name type="scientific">Commensalibacter melissae</name>
    <dbReference type="NCBI Taxonomy" id="2070537"/>
    <lineage>
        <taxon>Bacteria</taxon>
        <taxon>Pseudomonadati</taxon>
        <taxon>Pseudomonadota</taxon>
        <taxon>Alphaproteobacteria</taxon>
        <taxon>Acetobacterales</taxon>
        <taxon>Acetobacteraceae</taxon>
    </lineage>
</organism>
<dbReference type="EMBL" id="QGLT01000001">
    <property type="protein sequence ID" value="PXZ02090.1"/>
    <property type="molecule type" value="Genomic_DNA"/>
</dbReference>
<dbReference type="AlphaFoldDB" id="A0A318MZK7"/>
<feature type="transmembrane region" description="Helical" evidence="1">
    <location>
        <begin position="6"/>
        <end position="21"/>
    </location>
</feature>
<proteinExistence type="predicted"/>
<gene>
    <name evidence="2" type="ORF">DK869_01875</name>
</gene>
<feature type="transmembrane region" description="Helical" evidence="1">
    <location>
        <begin position="47"/>
        <end position="80"/>
    </location>
</feature>
<dbReference type="OrthoDB" id="7161178at2"/>
<sequence>MVPMGFNLFVILIFSVPLNIPGRNELLLAIVISSVYFWSIYRPTSMPAIGVFFLGFLIDLLNFSSPGVVIFILLIVYGMAITQRFRLARYNFLIVWLIFSIIALSVFFIQWLLISLLSLKLVSVSYFIFEMVFAIGFYPLLSIMFTWAHRTIADPEQV</sequence>
<accession>A0A318MZK7</accession>
<comment type="caution">
    <text evidence="2">The sequence shown here is derived from an EMBL/GenBank/DDBJ whole genome shotgun (WGS) entry which is preliminary data.</text>
</comment>